<name>A0A4Y2NGY1_ARAVE</name>
<dbReference type="AlphaFoldDB" id="A0A4Y2NGY1"/>
<evidence type="ECO:0000313" key="1">
    <source>
        <dbReference type="EMBL" id="GBN38163.1"/>
    </source>
</evidence>
<comment type="caution">
    <text evidence="1">The sequence shown here is derived from an EMBL/GenBank/DDBJ whole genome shotgun (WGS) entry which is preliminary data.</text>
</comment>
<evidence type="ECO:0000313" key="2">
    <source>
        <dbReference type="Proteomes" id="UP000499080"/>
    </source>
</evidence>
<proteinExistence type="predicted"/>
<keyword evidence="2" id="KW-1185">Reference proteome</keyword>
<sequence>MNIDSHQSFVMEFPKLQHPFTMVMAGPTDCGKTYFVRDLLYYKGEMFSPVPDKIVWFYGIHQPLYDNIPEVTFVEGLPLKFQEYLGKHTLFIIDDLMSHGANQKLLTDLFTKEHLMSKHTVSDKQLNDLDKSMLNILNSSLEEHEKVKQYYALLQKKMNIEEYNLPWKPSEETAPLNNIEVEPMLPRKEDPYDRVVLNSVPQGMKNEASKALDFIKEHSNILKWNDRGEILIGNELISKTNIADLFNIIFTHNKKKINVAGIQEFLGALNLMNMPKHYVKNNYLTAKNVKSKAHWMKY</sequence>
<organism evidence="1 2">
    <name type="scientific">Araneus ventricosus</name>
    <name type="common">Orbweaver spider</name>
    <name type="synonym">Epeira ventricosa</name>
    <dbReference type="NCBI Taxonomy" id="182803"/>
    <lineage>
        <taxon>Eukaryota</taxon>
        <taxon>Metazoa</taxon>
        <taxon>Ecdysozoa</taxon>
        <taxon>Arthropoda</taxon>
        <taxon>Chelicerata</taxon>
        <taxon>Arachnida</taxon>
        <taxon>Araneae</taxon>
        <taxon>Araneomorphae</taxon>
        <taxon>Entelegynae</taxon>
        <taxon>Araneoidea</taxon>
        <taxon>Araneidae</taxon>
        <taxon>Araneus</taxon>
    </lineage>
</organism>
<dbReference type="Proteomes" id="UP000499080">
    <property type="component" value="Unassembled WGS sequence"/>
</dbReference>
<dbReference type="EMBL" id="BGPR01127838">
    <property type="protein sequence ID" value="GBN38163.1"/>
    <property type="molecule type" value="Genomic_DNA"/>
</dbReference>
<protein>
    <submittedName>
        <fullName evidence="1">Uncharacterized protein</fullName>
    </submittedName>
</protein>
<dbReference type="OrthoDB" id="10068277at2759"/>
<reference evidence="1 2" key="1">
    <citation type="journal article" date="2019" name="Sci. Rep.">
        <title>Orb-weaving spider Araneus ventricosus genome elucidates the spidroin gene catalogue.</title>
        <authorList>
            <person name="Kono N."/>
            <person name="Nakamura H."/>
            <person name="Ohtoshi R."/>
            <person name="Moran D.A.P."/>
            <person name="Shinohara A."/>
            <person name="Yoshida Y."/>
            <person name="Fujiwara M."/>
            <person name="Mori M."/>
            <person name="Tomita M."/>
            <person name="Arakawa K."/>
        </authorList>
    </citation>
    <scope>NUCLEOTIDE SEQUENCE [LARGE SCALE GENOMIC DNA]</scope>
</reference>
<gene>
    <name evidence="1" type="ORF">AVEN_239913_1</name>
</gene>
<accession>A0A4Y2NGY1</accession>